<accession>A0A0F9ERB3</accession>
<dbReference type="AlphaFoldDB" id="A0A0F9ERB3"/>
<comment type="caution">
    <text evidence="1">The sequence shown here is derived from an EMBL/GenBank/DDBJ whole genome shotgun (WGS) entry which is preliminary data.</text>
</comment>
<gene>
    <name evidence="1" type="ORF">LCGC14_2042440</name>
</gene>
<sequence>ILDLDYSRFKFYAQKSSARHFDGGGIYNFISLALSIAIKSTTFESLVRSDKFNPSYRLVDGISKDGVSAMIVDMIKRITNKELISLDRMVRLVGPYVVGDSYSLDPYFSGITLSNVEIMLKTFYSQITLELGKKLASHEIFLVSLVNLLNNEFTSNIKYVGQLSSKTNLKKAISDLLSNTQFRTKIIKLAEASNLRNLRSQFEDGKKFSGLTVFLTITNFEKLFVELPNGQFKLGLVFDYNPHFKTNTPLAISDFPAGNLYTMKLNYRDGLMPISDNSELQNLFNLKNSQGLMIGSHPDYPNSVILIPSDRISDLKKTDIQLGYKFGSEIYYSFASDNAGLRLSSRLRFTSSGITLRRPNWYQRFYEYEASFKNGEIVGYQSNFYAAYTFGTGREFTLVLQDTTVFLEHMDPFKDPLHNFISKARSKVLKGLPNYIVPAFKDHNTLKPGIKNDLIEVFSLIDQFVNSKLSKVRYKDDVISDLVISQAFYDKDLSLIKTLLNDLDPTLDQLSDLSYSKQKVFYNTIHEILKGYSGSNKFINDYKVLHDYLTFNDIHSNEFTNNEIKAVEMIEEILPEIFGYRFTALLKLGALLFYKEDGIVKFQPVAFSRWLAQDMLNARRFKAVNAKDNKIYSYPNIAGNFEDIMTCIMAFGYQTTFNVKDKGDRTLPIFAADYDTFVIDLVKGTYHRPYNPDTRSKNYGTLTHVLRRSYENIVL</sequence>
<proteinExistence type="predicted"/>
<feature type="non-terminal residue" evidence="1">
    <location>
        <position position="1"/>
    </location>
</feature>
<organism evidence="1">
    <name type="scientific">marine sediment metagenome</name>
    <dbReference type="NCBI Taxonomy" id="412755"/>
    <lineage>
        <taxon>unclassified sequences</taxon>
        <taxon>metagenomes</taxon>
        <taxon>ecological metagenomes</taxon>
    </lineage>
</organism>
<reference evidence="1" key="1">
    <citation type="journal article" date="2015" name="Nature">
        <title>Complex archaea that bridge the gap between prokaryotes and eukaryotes.</title>
        <authorList>
            <person name="Spang A."/>
            <person name="Saw J.H."/>
            <person name="Jorgensen S.L."/>
            <person name="Zaremba-Niedzwiedzka K."/>
            <person name="Martijn J."/>
            <person name="Lind A.E."/>
            <person name="van Eijk R."/>
            <person name="Schleper C."/>
            <person name="Guy L."/>
            <person name="Ettema T.J."/>
        </authorList>
    </citation>
    <scope>NUCLEOTIDE SEQUENCE</scope>
</reference>
<protein>
    <submittedName>
        <fullName evidence="1">Uncharacterized protein</fullName>
    </submittedName>
</protein>
<dbReference type="EMBL" id="LAZR01023970">
    <property type="protein sequence ID" value="KKL76683.1"/>
    <property type="molecule type" value="Genomic_DNA"/>
</dbReference>
<name>A0A0F9ERB3_9ZZZZ</name>
<evidence type="ECO:0000313" key="1">
    <source>
        <dbReference type="EMBL" id="KKL76683.1"/>
    </source>
</evidence>
<feature type="non-terminal residue" evidence="1">
    <location>
        <position position="715"/>
    </location>
</feature>